<proteinExistence type="predicted"/>
<sequence>MLKVTAIEEKMGVGSTLPFRVTCSDSKQYIMKGINASVPTGKALFNENFAAHFAGLVKLHTPFSTIGELSKELIDKTELKKYDFESGPCFLSTYLEGTSLRINRVVAKHISNIEIIPDLILFDTILMNSDRDGNEGNWFFTKEDNKLVVIDHTNIFRVAQIWDVNTLTQDKTIPPLVLDEIKYGENYHTLVQAYKQKHPRVHHPFSPMKRRINGLPTEKLKTCINDIPVQWGISKDEKDAALDFVCFQIDHIDDIIQELEKDFKF</sequence>
<feature type="domain" description="HipA-like kinase" evidence="1">
    <location>
        <begin position="4"/>
        <end position="156"/>
    </location>
</feature>
<accession>A0A1Y4UEN8</accession>
<evidence type="ECO:0000313" key="4">
    <source>
        <dbReference type="Proteomes" id="UP000195859"/>
    </source>
</evidence>
<dbReference type="EMBL" id="NFLS01000010">
    <property type="protein sequence ID" value="OUQ56287.1"/>
    <property type="molecule type" value="Genomic_DNA"/>
</dbReference>
<keyword evidence="5" id="KW-1185">Reference proteome</keyword>
<comment type="caution">
    <text evidence="3">The sequence shown here is derived from an EMBL/GenBank/DDBJ whole genome shotgun (WGS) entry which is preliminary data.</text>
</comment>
<dbReference type="EMBL" id="NFLZ01000022">
    <property type="protein sequence ID" value="OUQ75135.1"/>
    <property type="molecule type" value="Genomic_DNA"/>
</dbReference>
<dbReference type="Pfam" id="PF20613">
    <property type="entry name" value="HipA_2"/>
    <property type="match status" value="1"/>
</dbReference>
<dbReference type="Proteomes" id="UP000195859">
    <property type="component" value="Unassembled WGS sequence"/>
</dbReference>
<reference evidence="3" key="2">
    <citation type="journal article" date="2018" name="BMC Genomics">
        <title>Whole genome sequencing and function prediction of 133 gut anaerobes isolated from chicken caecum in pure cultures.</title>
        <authorList>
            <person name="Medvecky M."/>
            <person name="Cejkova D."/>
            <person name="Polansky O."/>
            <person name="Karasova D."/>
            <person name="Kubasova T."/>
            <person name="Cizek A."/>
            <person name="Rychlik I."/>
        </authorList>
    </citation>
    <scope>NUCLEOTIDE SEQUENCE</scope>
    <source>
        <strain evidence="3">An101</strain>
        <strain evidence="2">An115</strain>
    </source>
</reference>
<evidence type="ECO:0000313" key="2">
    <source>
        <dbReference type="EMBL" id="OUQ56287.1"/>
    </source>
</evidence>
<gene>
    <name evidence="3" type="ORF">B5E44_07915</name>
    <name evidence="2" type="ORF">B5E59_05275</name>
</gene>
<reference evidence="4 5" key="1">
    <citation type="submission" date="2017-04" db="EMBL/GenBank/DDBJ databases">
        <title>Function of individual gut microbiota members based on whole genome sequencing of pure cultures obtained from chicken caecum.</title>
        <authorList>
            <person name="Medvecky M."/>
            <person name="Cejkova D."/>
            <person name="Polansky O."/>
            <person name="Karasova D."/>
            <person name="Kubasova T."/>
            <person name="Cizek A."/>
            <person name="Rychlik I."/>
        </authorList>
    </citation>
    <scope>NUCLEOTIDE SEQUENCE [LARGE SCALE GENOMIC DNA]</scope>
    <source>
        <strain evidence="4">An101</strain>
        <strain evidence="5">An115</strain>
    </source>
</reference>
<dbReference type="AlphaFoldDB" id="A0A1Y4UEN8"/>
<dbReference type="Proteomes" id="UP000196293">
    <property type="component" value="Unassembled WGS sequence"/>
</dbReference>
<dbReference type="InterPro" id="IPR046748">
    <property type="entry name" value="HipA_2"/>
</dbReference>
<organism evidence="3 4">
    <name type="scientific">Lactobacillus gallinarum</name>
    <dbReference type="NCBI Taxonomy" id="52242"/>
    <lineage>
        <taxon>Bacteria</taxon>
        <taxon>Bacillati</taxon>
        <taxon>Bacillota</taxon>
        <taxon>Bacilli</taxon>
        <taxon>Lactobacillales</taxon>
        <taxon>Lactobacillaceae</taxon>
        <taxon>Lactobacillus</taxon>
    </lineage>
</organism>
<evidence type="ECO:0000313" key="5">
    <source>
        <dbReference type="Proteomes" id="UP000196293"/>
    </source>
</evidence>
<evidence type="ECO:0000313" key="3">
    <source>
        <dbReference type="EMBL" id="OUQ75135.1"/>
    </source>
</evidence>
<dbReference type="RefSeq" id="WP_087176300.1">
    <property type="nucleotide sequence ID" value="NZ_NFLS01000010.1"/>
</dbReference>
<evidence type="ECO:0000259" key="1">
    <source>
        <dbReference type="Pfam" id="PF20613"/>
    </source>
</evidence>
<name>A0A1Y4UEN8_9LACO</name>
<protein>
    <recommendedName>
        <fullName evidence="1">HipA-like kinase domain-containing protein</fullName>
    </recommendedName>
</protein>